<reference evidence="12" key="1">
    <citation type="journal article" date="2005" name="Environ. Microbiol.">
        <title>Genetic and functional properties of uncultivated thermophilic crenarchaeotes from a subsurface gold mine as revealed by analysis of genome fragments.</title>
        <authorList>
            <person name="Nunoura T."/>
            <person name="Hirayama H."/>
            <person name="Takami H."/>
            <person name="Oida H."/>
            <person name="Nishi S."/>
            <person name="Shimamura S."/>
            <person name="Suzuki Y."/>
            <person name="Inagaki F."/>
            <person name="Takai K."/>
            <person name="Nealson K.H."/>
            <person name="Horikoshi K."/>
        </authorList>
    </citation>
    <scope>NUCLEOTIDE SEQUENCE</scope>
</reference>
<keyword evidence="4" id="KW-0874">Quinone</keyword>
<keyword evidence="3 10" id="KW-0812">Transmembrane</keyword>
<evidence type="ECO:0000259" key="11">
    <source>
        <dbReference type="SMART" id="SM00756"/>
    </source>
</evidence>
<feature type="transmembrane region" description="Helical" evidence="10">
    <location>
        <begin position="87"/>
        <end position="106"/>
    </location>
</feature>
<dbReference type="InterPro" id="IPR038354">
    <property type="entry name" value="VKOR_sf"/>
</dbReference>
<evidence type="ECO:0000256" key="9">
    <source>
        <dbReference type="ARBA" id="ARBA00023284"/>
    </source>
</evidence>
<feature type="transmembrane region" description="Helical" evidence="10">
    <location>
        <begin position="112"/>
        <end position="135"/>
    </location>
</feature>
<dbReference type="InterPro" id="IPR012932">
    <property type="entry name" value="VKOR"/>
</dbReference>
<dbReference type="GO" id="GO:0016491">
    <property type="term" value="F:oxidoreductase activity"/>
    <property type="evidence" value="ECO:0007669"/>
    <property type="project" value="UniProtKB-KW"/>
</dbReference>
<dbReference type="PANTHER" id="PTHR34573">
    <property type="entry name" value="VKC DOMAIN-CONTAINING PROTEIN"/>
    <property type="match status" value="1"/>
</dbReference>
<keyword evidence="7 10" id="KW-0472">Membrane</keyword>
<comment type="subcellular location">
    <subcellularLocation>
        <location evidence="1">Membrane</location>
        <topology evidence="1">Multi-pass membrane protein</topology>
    </subcellularLocation>
</comment>
<evidence type="ECO:0000256" key="6">
    <source>
        <dbReference type="ARBA" id="ARBA00023002"/>
    </source>
</evidence>
<feature type="domain" description="Vitamin K epoxide reductase" evidence="11">
    <location>
        <begin position="2"/>
        <end position="139"/>
    </location>
</feature>
<evidence type="ECO:0000313" key="12">
    <source>
        <dbReference type="EMBL" id="BAL58773.1"/>
    </source>
</evidence>
<accession>H5SRQ6</accession>
<dbReference type="GO" id="GO:0016020">
    <property type="term" value="C:membrane"/>
    <property type="evidence" value="ECO:0007669"/>
    <property type="project" value="UniProtKB-SubCell"/>
</dbReference>
<feature type="transmembrane region" description="Helical" evidence="10">
    <location>
        <begin position="56"/>
        <end position="75"/>
    </location>
</feature>
<organism evidence="12">
    <name type="scientific">Acetithermum autotrophicum</name>
    <dbReference type="NCBI Taxonomy" id="1446466"/>
    <lineage>
        <taxon>Bacteria</taxon>
        <taxon>Candidatus Bipolaricaulota</taxon>
        <taxon>Candidatus Acetithermum</taxon>
    </lineage>
</organism>
<gene>
    <name evidence="12" type="ORF">HGMM_OP2C321</name>
</gene>
<dbReference type="PANTHER" id="PTHR34573:SF1">
    <property type="entry name" value="VITAMIN K EPOXIDE REDUCTASE DOMAIN-CONTAINING PROTEIN"/>
    <property type="match status" value="1"/>
</dbReference>
<keyword evidence="6" id="KW-0560">Oxidoreductase</keyword>
<evidence type="ECO:0000256" key="1">
    <source>
        <dbReference type="ARBA" id="ARBA00004141"/>
    </source>
</evidence>
<feature type="transmembrane region" description="Helical" evidence="10">
    <location>
        <begin position="7"/>
        <end position="25"/>
    </location>
</feature>
<name>H5SRQ6_ACEAU</name>
<dbReference type="InterPro" id="IPR044698">
    <property type="entry name" value="VKOR/LTO1"/>
</dbReference>
<keyword evidence="5 10" id="KW-1133">Transmembrane helix</keyword>
<dbReference type="CDD" id="cd12916">
    <property type="entry name" value="VKOR_1"/>
    <property type="match status" value="1"/>
</dbReference>
<evidence type="ECO:0000256" key="4">
    <source>
        <dbReference type="ARBA" id="ARBA00022719"/>
    </source>
</evidence>
<protein>
    <submittedName>
        <fullName evidence="12">Hypothetical conserved protein</fullName>
    </submittedName>
</protein>
<evidence type="ECO:0000256" key="3">
    <source>
        <dbReference type="ARBA" id="ARBA00022692"/>
    </source>
</evidence>
<evidence type="ECO:0000256" key="7">
    <source>
        <dbReference type="ARBA" id="ARBA00023136"/>
    </source>
</evidence>
<reference evidence="12" key="2">
    <citation type="journal article" date="2012" name="PLoS ONE">
        <title>A Deeply Branching Thermophilic Bacterium with an Ancient Acetyl-CoA Pathway Dominates a Subsurface Ecosystem.</title>
        <authorList>
            <person name="Takami H."/>
            <person name="Noguchi H."/>
            <person name="Takaki Y."/>
            <person name="Uchiyama I."/>
            <person name="Toyoda A."/>
            <person name="Nishi S."/>
            <person name="Chee G.-J."/>
            <person name="Arai W."/>
            <person name="Nunoura T."/>
            <person name="Itoh T."/>
            <person name="Hattori M."/>
            <person name="Takai K."/>
        </authorList>
    </citation>
    <scope>NUCLEOTIDE SEQUENCE</scope>
</reference>
<dbReference type="Pfam" id="PF07884">
    <property type="entry name" value="VKOR"/>
    <property type="match status" value="1"/>
</dbReference>
<evidence type="ECO:0000256" key="10">
    <source>
        <dbReference type="SAM" id="Phobius"/>
    </source>
</evidence>
<sequence length="154" mass="16563">MTLWRLWGITGLALIGVGVASYLTYEKFTGGGLICLGGSQGCEIVQNSPYSQIGPIPVATLGLVGYLIFLVVTALQMRASSVESRRLLAGLNFGLALGAFLYSLYLTYLELFVIYAICTWCVISALVVTLILILATWELVALSRATQEAPELHG</sequence>
<evidence type="ECO:0000256" key="2">
    <source>
        <dbReference type="ARBA" id="ARBA00006214"/>
    </source>
</evidence>
<proteinExistence type="inferred from homology"/>
<comment type="similarity">
    <text evidence="2">Belongs to the VKOR family.</text>
</comment>
<dbReference type="GO" id="GO:0048038">
    <property type="term" value="F:quinone binding"/>
    <property type="evidence" value="ECO:0007669"/>
    <property type="project" value="UniProtKB-KW"/>
</dbReference>
<dbReference type="AlphaFoldDB" id="H5SRQ6"/>
<evidence type="ECO:0000256" key="5">
    <source>
        <dbReference type="ARBA" id="ARBA00022989"/>
    </source>
</evidence>
<dbReference type="EMBL" id="AP011801">
    <property type="protein sequence ID" value="BAL58773.1"/>
    <property type="molecule type" value="Genomic_DNA"/>
</dbReference>
<evidence type="ECO:0000256" key="8">
    <source>
        <dbReference type="ARBA" id="ARBA00023157"/>
    </source>
</evidence>
<keyword evidence="8" id="KW-1015">Disulfide bond</keyword>
<keyword evidence="9" id="KW-0676">Redox-active center</keyword>
<dbReference type="SMART" id="SM00756">
    <property type="entry name" value="VKc"/>
    <property type="match status" value="1"/>
</dbReference>
<dbReference type="Gene3D" id="1.20.1440.130">
    <property type="entry name" value="VKOR domain"/>
    <property type="match status" value="1"/>
</dbReference>